<feature type="domain" description="Nitroreductase" evidence="3">
    <location>
        <begin position="193"/>
        <end position="244"/>
    </location>
</feature>
<gene>
    <name evidence="5" type="ORF">BKA21_000777</name>
    <name evidence="4" type="ORF">Col01nite_24950</name>
</gene>
<dbReference type="RefSeq" id="WP_140458545.1">
    <property type="nucleotide sequence ID" value="NZ_BAABFI010000022.1"/>
</dbReference>
<sequence length="362" mass="40791">MIKKLKRIAKQLLAVPAIRKTYEGATRGVLEVGGSSRVGATLYGLLGFVTFNREQWAVLSGRRAYYRNLGRQRRTHVELRRNVHRLEKGILMRPRRETFAKDYVLETVEFYVRAVRREADAPALDPSELAWAHDVLTEYFTVVTAADPVVDRARAMFASVDAVPTSGTTKPYPHSSIPASGVTYEQMLALAHQRRSVRWFLDKPVDRDLVDKAIAVGRQAPTACNRLPYEFLVFDDPDQVRQVASIPFGAAGYAHQIPTIVVVKGRLDSYFSPRDRHVPYVDASLAAMSFMFALETLGLSSSVINWPDFEPLERTMQKKLKLAPYERVIMLIAVGHADPTSLIAFSQKKDLDVLRAYNTLEP</sequence>
<dbReference type="InterPro" id="IPR029479">
    <property type="entry name" value="Nitroreductase"/>
</dbReference>
<dbReference type="Gene3D" id="3.40.109.10">
    <property type="entry name" value="NADH Oxidase"/>
    <property type="match status" value="1"/>
</dbReference>
<keyword evidence="2" id="KW-0560">Oxidoreductase</keyword>
<accession>A0A7Y9FDN4</accession>
<organism evidence="5 6">
    <name type="scientific">Cellulomonas oligotrophica</name>
    <dbReference type="NCBI Taxonomy" id="931536"/>
    <lineage>
        <taxon>Bacteria</taxon>
        <taxon>Bacillati</taxon>
        <taxon>Actinomycetota</taxon>
        <taxon>Actinomycetes</taxon>
        <taxon>Micrococcales</taxon>
        <taxon>Cellulomonadaceae</taxon>
        <taxon>Cellulomonas</taxon>
    </lineage>
</organism>
<keyword evidence="7" id="KW-1185">Reference proteome</keyword>
<evidence type="ECO:0000256" key="2">
    <source>
        <dbReference type="ARBA" id="ARBA00023002"/>
    </source>
</evidence>
<protein>
    <submittedName>
        <fullName evidence="5">Nitroreductase</fullName>
    </submittedName>
</protein>
<evidence type="ECO:0000313" key="4">
    <source>
        <dbReference type="EMBL" id="GIG33336.1"/>
    </source>
</evidence>
<dbReference type="AlphaFoldDB" id="A0A7Y9FDN4"/>
<evidence type="ECO:0000259" key="3">
    <source>
        <dbReference type="Pfam" id="PF00881"/>
    </source>
</evidence>
<comment type="caution">
    <text evidence="5">The sequence shown here is derived from an EMBL/GenBank/DDBJ whole genome shotgun (WGS) entry which is preliminary data.</text>
</comment>
<dbReference type="Proteomes" id="UP000618382">
    <property type="component" value="Unassembled WGS sequence"/>
</dbReference>
<evidence type="ECO:0000313" key="6">
    <source>
        <dbReference type="Proteomes" id="UP000577956"/>
    </source>
</evidence>
<proteinExistence type="inferred from homology"/>
<dbReference type="CDD" id="cd02062">
    <property type="entry name" value="Nitro_FMN_reductase"/>
    <property type="match status" value="1"/>
</dbReference>
<dbReference type="InterPro" id="IPR000415">
    <property type="entry name" value="Nitroreductase-like"/>
</dbReference>
<evidence type="ECO:0000313" key="5">
    <source>
        <dbReference type="EMBL" id="NYD85228.1"/>
    </source>
</evidence>
<evidence type="ECO:0000313" key="7">
    <source>
        <dbReference type="Proteomes" id="UP000618382"/>
    </source>
</evidence>
<dbReference type="GO" id="GO:0016491">
    <property type="term" value="F:oxidoreductase activity"/>
    <property type="evidence" value="ECO:0007669"/>
    <property type="project" value="UniProtKB-KW"/>
</dbReference>
<dbReference type="PANTHER" id="PTHR43673:SF10">
    <property type="entry name" value="NADH DEHYDROGENASE_NAD(P)H NITROREDUCTASE XCC3605-RELATED"/>
    <property type="match status" value="1"/>
</dbReference>
<dbReference type="Pfam" id="PF00881">
    <property type="entry name" value="Nitroreductase"/>
    <property type="match status" value="2"/>
</dbReference>
<name>A0A7Y9FDN4_9CELL</name>
<feature type="domain" description="Nitroreductase" evidence="3">
    <location>
        <begin position="254"/>
        <end position="336"/>
    </location>
</feature>
<evidence type="ECO:0000256" key="1">
    <source>
        <dbReference type="ARBA" id="ARBA00007118"/>
    </source>
</evidence>
<reference evidence="5 6" key="1">
    <citation type="submission" date="2020-07" db="EMBL/GenBank/DDBJ databases">
        <title>Sequencing the genomes of 1000 actinobacteria strains.</title>
        <authorList>
            <person name="Klenk H.-P."/>
        </authorList>
    </citation>
    <scope>NUCLEOTIDE SEQUENCE [LARGE SCALE GENOMIC DNA]</scope>
    <source>
        <strain evidence="5 6">DSM 24482</strain>
    </source>
</reference>
<dbReference type="EMBL" id="JACCBK010000001">
    <property type="protein sequence ID" value="NYD85228.1"/>
    <property type="molecule type" value="Genomic_DNA"/>
</dbReference>
<dbReference type="EMBL" id="BONN01000006">
    <property type="protein sequence ID" value="GIG33336.1"/>
    <property type="molecule type" value="Genomic_DNA"/>
</dbReference>
<reference evidence="4 7" key="2">
    <citation type="submission" date="2021-01" db="EMBL/GenBank/DDBJ databases">
        <title>Whole genome shotgun sequence of Cellulomonas oligotrophica NBRC 109435.</title>
        <authorList>
            <person name="Komaki H."/>
            <person name="Tamura T."/>
        </authorList>
    </citation>
    <scope>NUCLEOTIDE SEQUENCE [LARGE SCALE GENOMIC DNA]</scope>
    <source>
        <strain evidence="4 7">NBRC 109435</strain>
    </source>
</reference>
<dbReference type="PANTHER" id="PTHR43673">
    <property type="entry name" value="NAD(P)H NITROREDUCTASE YDGI-RELATED"/>
    <property type="match status" value="1"/>
</dbReference>
<comment type="similarity">
    <text evidence="1">Belongs to the nitroreductase family.</text>
</comment>
<dbReference type="Proteomes" id="UP000577956">
    <property type="component" value="Unassembled WGS sequence"/>
</dbReference>
<dbReference type="SUPFAM" id="SSF55469">
    <property type="entry name" value="FMN-dependent nitroreductase-like"/>
    <property type="match status" value="1"/>
</dbReference>